<evidence type="ECO:0000313" key="11">
    <source>
        <dbReference type="EMBL" id="WIW69783.1"/>
    </source>
</evidence>
<dbReference type="Gene3D" id="1.20.272.10">
    <property type="match status" value="1"/>
</dbReference>
<evidence type="ECO:0000256" key="3">
    <source>
        <dbReference type="ARBA" id="ARBA00022679"/>
    </source>
</evidence>
<dbReference type="GO" id="GO:0003677">
    <property type="term" value="F:DNA binding"/>
    <property type="evidence" value="ECO:0007669"/>
    <property type="project" value="InterPro"/>
</dbReference>
<dbReference type="InterPro" id="IPR048466">
    <property type="entry name" value="DNA_pol3_delta-like_C"/>
</dbReference>
<dbReference type="Gene3D" id="3.40.50.300">
    <property type="entry name" value="P-loop containing nucleotide triphosphate hydrolases"/>
    <property type="match status" value="1"/>
</dbReference>
<keyword evidence="5" id="KW-0235">DNA replication</keyword>
<dbReference type="GO" id="GO:0006261">
    <property type="term" value="P:DNA-templated DNA replication"/>
    <property type="evidence" value="ECO:0007669"/>
    <property type="project" value="TreeGrafter"/>
</dbReference>
<reference evidence="11" key="1">
    <citation type="submission" date="2023-03" db="EMBL/GenBank/DDBJ databases">
        <title>Selenobaculum gbiensis gen. nov. sp. nov., a new bacterium isolated from the gut microbiota of IBD patient.</title>
        <authorList>
            <person name="Yeo S."/>
            <person name="Park H."/>
            <person name="Huh C.S."/>
        </authorList>
    </citation>
    <scope>NUCLEOTIDE SEQUENCE</scope>
    <source>
        <strain evidence="11">ICN-92133</strain>
    </source>
</reference>
<feature type="domain" description="DNA polymerase III delta subunit-like C-terminal" evidence="10">
    <location>
        <begin position="221"/>
        <end position="337"/>
    </location>
</feature>
<dbReference type="Pfam" id="PF21694">
    <property type="entry name" value="DNA_pol3_delta_C"/>
    <property type="match status" value="1"/>
</dbReference>
<gene>
    <name evidence="11" type="primary">holA</name>
    <name evidence="11" type="ORF">P3F81_07610</name>
</gene>
<dbReference type="InterPro" id="IPR010372">
    <property type="entry name" value="DNA_pol3_delta_N"/>
</dbReference>
<dbReference type="SUPFAM" id="SSF52540">
    <property type="entry name" value="P-loop containing nucleoside triphosphate hydrolases"/>
    <property type="match status" value="1"/>
</dbReference>
<evidence type="ECO:0000256" key="4">
    <source>
        <dbReference type="ARBA" id="ARBA00022695"/>
    </source>
</evidence>
<feature type="domain" description="DNA polymerase III delta N-terminal" evidence="9">
    <location>
        <begin position="19"/>
        <end position="143"/>
    </location>
</feature>
<evidence type="ECO:0000256" key="7">
    <source>
        <dbReference type="ARBA" id="ARBA00034754"/>
    </source>
</evidence>
<dbReference type="InterPro" id="IPR008921">
    <property type="entry name" value="DNA_pol3_clamp-load_cplx_C"/>
</dbReference>
<dbReference type="PANTHER" id="PTHR34388:SF1">
    <property type="entry name" value="DNA POLYMERASE III SUBUNIT DELTA"/>
    <property type="match status" value="1"/>
</dbReference>
<dbReference type="RefSeq" id="WP_147669896.1">
    <property type="nucleotide sequence ID" value="NZ_CP120678.1"/>
</dbReference>
<dbReference type="GO" id="GO:0003887">
    <property type="term" value="F:DNA-directed DNA polymerase activity"/>
    <property type="evidence" value="ECO:0007669"/>
    <property type="project" value="UniProtKB-KW"/>
</dbReference>
<accession>A0A9Y2ERG0</accession>
<comment type="similarity">
    <text evidence="7">Belongs to the DNA polymerase HolA subunit family.</text>
</comment>
<dbReference type="EC" id="2.7.7.7" evidence="1"/>
<dbReference type="KEGG" id="sgbi:P3F81_07610"/>
<dbReference type="SUPFAM" id="SSF48019">
    <property type="entry name" value="post-AAA+ oligomerization domain-like"/>
    <property type="match status" value="1"/>
</dbReference>
<dbReference type="PANTHER" id="PTHR34388">
    <property type="entry name" value="DNA POLYMERASE III SUBUNIT DELTA"/>
    <property type="match status" value="1"/>
</dbReference>
<evidence type="ECO:0000259" key="10">
    <source>
        <dbReference type="Pfam" id="PF21694"/>
    </source>
</evidence>
<dbReference type="Proteomes" id="UP001243623">
    <property type="component" value="Chromosome"/>
</dbReference>
<dbReference type="AlphaFoldDB" id="A0A9Y2ERG0"/>
<comment type="catalytic activity">
    <reaction evidence="8">
        <text>DNA(n) + a 2'-deoxyribonucleoside 5'-triphosphate = DNA(n+1) + diphosphate</text>
        <dbReference type="Rhea" id="RHEA:22508"/>
        <dbReference type="Rhea" id="RHEA-COMP:17339"/>
        <dbReference type="Rhea" id="RHEA-COMP:17340"/>
        <dbReference type="ChEBI" id="CHEBI:33019"/>
        <dbReference type="ChEBI" id="CHEBI:61560"/>
        <dbReference type="ChEBI" id="CHEBI:173112"/>
        <dbReference type="EC" id="2.7.7.7"/>
    </reaction>
</comment>
<keyword evidence="12" id="KW-1185">Reference proteome</keyword>
<evidence type="ECO:0000256" key="6">
    <source>
        <dbReference type="ARBA" id="ARBA00022932"/>
    </source>
</evidence>
<dbReference type="Gene3D" id="1.10.8.60">
    <property type="match status" value="1"/>
</dbReference>
<evidence type="ECO:0000313" key="12">
    <source>
        <dbReference type="Proteomes" id="UP001243623"/>
    </source>
</evidence>
<evidence type="ECO:0000256" key="5">
    <source>
        <dbReference type="ARBA" id="ARBA00022705"/>
    </source>
</evidence>
<keyword evidence="3 11" id="KW-0808">Transferase</keyword>
<dbReference type="GO" id="GO:0009360">
    <property type="term" value="C:DNA polymerase III complex"/>
    <property type="evidence" value="ECO:0007669"/>
    <property type="project" value="InterPro"/>
</dbReference>
<dbReference type="InterPro" id="IPR027417">
    <property type="entry name" value="P-loop_NTPase"/>
</dbReference>
<dbReference type="Pfam" id="PF06144">
    <property type="entry name" value="DNA_pol3_delta"/>
    <property type="match status" value="1"/>
</dbReference>
<dbReference type="EMBL" id="CP120678">
    <property type="protein sequence ID" value="WIW69783.1"/>
    <property type="molecule type" value="Genomic_DNA"/>
</dbReference>
<proteinExistence type="inferred from homology"/>
<protein>
    <recommendedName>
        <fullName evidence="2">DNA polymerase III subunit delta</fullName>
        <ecNumber evidence="1">2.7.7.7</ecNumber>
    </recommendedName>
</protein>
<sequence>MNYFEAIANLKKKELSSLYLISGEESYLANKFEKAVIKKTFPGNNTDGVQILSTEASVDEIVNSVESMPFFSEKNLIIVRNSTLFKERKNANEKQANRNEEKLIQLFSDMPTYSILLLVTVDKIDKRRKLYKAIDKHGIHVEALPIKARDIKDWLQNKLYEIHREFSREAYEYFIEATSVMAQISLGYLEQEFEKLTLYTDKTRIEKEDLIKVFSSIPEVSIFAMLDAISEKKLKQALVLLEEQLIAGEHPLRLITMLSRHTRQLLQVNVLLRQGATSRQIAESLGVVPFIAERLMKKSRSFKQEVLQQVLIDLAEVDYQLKSSQADCIALERIIINLCSE</sequence>
<evidence type="ECO:0000256" key="2">
    <source>
        <dbReference type="ARBA" id="ARBA00017703"/>
    </source>
</evidence>
<evidence type="ECO:0000256" key="8">
    <source>
        <dbReference type="ARBA" id="ARBA00049244"/>
    </source>
</evidence>
<evidence type="ECO:0000259" key="9">
    <source>
        <dbReference type="Pfam" id="PF06144"/>
    </source>
</evidence>
<organism evidence="11 12">
    <name type="scientific">Selenobaculum gibii</name>
    <dbReference type="NCBI Taxonomy" id="3054208"/>
    <lineage>
        <taxon>Bacteria</taxon>
        <taxon>Bacillati</taxon>
        <taxon>Bacillota</taxon>
        <taxon>Negativicutes</taxon>
        <taxon>Selenomonadales</taxon>
        <taxon>Selenomonadaceae</taxon>
        <taxon>Selenobaculum</taxon>
    </lineage>
</organism>
<evidence type="ECO:0000256" key="1">
    <source>
        <dbReference type="ARBA" id="ARBA00012417"/>
    </source>
</evidence>
<keyword evidence="6" id="KW-0239">DNA-directed DNA polymerase</keyword>
<dbReference type="InterPro" id="IPR005790">
    <property type="entry name" value="DNA_polIII_delta"/>
</dbReference>
<dbReference type="NCBIfam" id="TIGR01128">
    <property type="entry name" value="holA"/>
    <property type="match status" value="1"/>
</dbReference>
<keyword evidence="4 11" id="KW-0548">Nucleotidyltransferase</keyword>
<name>A0A9Y2ERG0_9FIRM</name>